<keyword evidence="1" id="KW-0732">Signal</keyword>
<dbReference type="Proteomes" id="UP000235387">
    <property type="component" value="Unassembled WGS sequence"/>
</dbReference>
<dbReference type="RefSeq" id="WP_102392483.1">
    <property type="nucleotide sequence ID" value="NZ_JBFRLP010000062.1"/>
</dbReference>
<sequence length="266" mass="28896">MKFKQCKKAGVLALSAFLLAACGSDDEAKNESVDDSKLLSLVKQTNYSTGFPPLFTDRVWGNELVQQGTVRFDTDTQIPLYYVSKDGSAPPPSIANAVTTIEARLGDVFSDVQLVTEDLGVYRNHGIANQNVGNGTYNEDSFKNSHSIIGGIVIAQGTGFYSHEYSNDPKSMCANASIAPYDGSMALLIDPLTQNYSNEELLWVNMGNGQCGWDTDIVIHEMAHAMGMYTHLDGYFGSWSNTAMDILATLYGNPAGTDYSALTPKR</sequence>
<evidence type="ECO:0000313" key="3">
    <source>
        <dbReference type="Proteomes" id="UP000235387"/>
    </source>
</evidence>
<feature type="signal peptide" evidence="1">
    <location>
        <begin position="1"/>
        <end position="20"/>
    </location>
</feature>
<protein>
    <submittedName>
        <fullName evidence="2">Uncharacterized protein</fullName>
    </submittedName>
</protein>
<accession>A0A2N7L2Z5</accession>
<comment type="caution">
    <text evidence="2">The sequence shown here is derived from an EMBL/GenBank/DDBJ whole genome shotgun (WGS) entry which is preliminary data.</text>
</comment>
<evidence type="ECO:0000256" key="1">
    <source>
        <dbReference type="SAM" id="SignalP"/>
    </source>
</evidence>
<evidence type="ECO:0000313" key="2">
    <source>
        <dbReference type="EMBL" id="PMN86131.1"/>
    </source>
</evidence>
<organism evidence="2 3">
    <name type="scientific">Enterovibrio norvegicus</name>
    <dbReference type="NCBI Taxonomy" id="188144"/>
    <lineage>
        <taxon>Bacteria</taxon>
        <taxon>Pseudomonadati</taxon>
        <taxon>Pseudomonadota</taxon>
        <taxon>Gammaproteobacteria</taxon>
        <taxon>Vibrionales</taxon>
        <taxon>Vibrionaceae</taxon>
        <taxon>Enterovibrio</taxon>
    </lineage>
</organism>
<feature type="chain" id="PRO_5014756801" evidence="1">
    <location>
        <begin position="21"/>
        <end position="266"/>
    </location>
</feature>
<gene>
    <name evidence="2" type="ORF">BCT23_24705</name>
</gene>
<dbReference type="EMBL" id="MDAL01000097">
    <property type="protein sequence ID" value="PMN86131.1"/>
    <property type="molecule type" value="Genomic_DNA"/>
</dbReference>
<dbReference type="PROSITE" id="PS51257">
    <property type="entry name" value="PROKAR_LIPOPROTEIN"/>
    <property type="match status" value="1"/>
</dbReference>
<proteinExistence type="predicted"/>
<reference evidence="3" key="1">
    <citation type="submission" date="2016-07" db="EMBL/GenBank/DDBJ databases">
        <title>Nontailed viruses are major unrecognized killers of bacteria in the ocean.</title>
        <authorList>
            <person name="Kauffman K."/>
            <person name="Hussain F."/>
            <person name="Yang J."/>
            <person name="Arevalo P."/>
            <person name="Brown J."/>
            <person name="Cutler M."/>
            <person name="Kelly L."/>
            <person name="Polz M.F."/>
        </authorList>
    </citation>
    <scope>NUCLEOTIDE SEQUENCE [LARGE SCALE GENOMIC DNA]</scope>
    <source>
        <strain evidence="3">10N.261.45.A10</strain>
    </source>
</reference>
<name>A0A2N7L2Z5_9GAMM</name>
<dbReference type="AlphaFoldDB" id="A0A2N7L2Z5"/>